<name>A0A2G2YE94_CAPAN</name>
<gene>
    <name evidence="1" type="ORF">T459_27506</name>
</gene>
<evidence type="ECO:0000313" key="1">
    <source>
        <dbReference type="EMBL" id="PHT68019.1"/>
    </source>
</evidence>
<reference evidence="1 2" key="1">
    <citation type="journal article" date="2014" name="Nat. Genet.">
        <title>Genome sequence of the hot pepper provides insights into the evolution of pungency in Capsicum species.</title>
        <authorList>
            <person name="Kim S."/>
            <person name="Park M."/>
            <person name="Yeom S.I."/>
            <person name="Kim Y.M."/>
            <person name="Lee J.M."/>
            <person name="Lee H.A."/>
            <person name="Seo E."/>
            <person name="Choi J."/>
            <person name="Cheong K."/>
            <person name="Kim K.T."/>
            <person name="Jung K."/>
            <person name="Lee G.W."/>
            <person name="Oh S.K."/>
            <person name="Bae C."/>
            <person name="Kim S.B."/>
            <person name="Lee H.Y."/>
            <person name="Kim S.Y."/>
            <person name="Kim M.S."/>
            <person name="Kang B.C."/>
            <person name="Jo Y.D."/>
            <person name="Yang H.B."/>
            <person name="Jeong H.J."/>
            <person name="Kang W.H."/>
            <person name="Kwon J.K."/>
            <person name="Shin C."/>
            <person name="Lim J.Y."/>
            <person name="Park J.H."/>
            <person name="Huh J.H."/>
            <person name="Kim J.S."/>
            <person name="Kim B.D."/>
            <person name="Cohen O."/>
            <person name="Paran I."/>
            <person name="Suh M.C."/>
            <person name="Lee S.B."/>
            <person name="Kim Y.K."/>
            <person name="Shin Y."/>
            <person name="Noh S.J."/>
            <person name="Park J."/>
            <person name="Seo Y.S."/>
            <person name="Kwon S.Y."/>
            <person name="Kim H.A."/>
            <person name="Park J.M."/>
            <person name="Kim H.J."/>
            <person name="Choi S.B."/>
            <person name="Bosland P.W."/>
            <person name="Reeves G."/>
            <person name="Jo S.H."/>
            <person name="Lee B.W."/>
            <person name="Cho H.T."/>
            <person name="Choi H.S."/>
            <person name="Lee M.S."/>
            <person name="Yu Y."/>
            <person name="Do Choi Y."/>
            <person name="Park B.S."/>
            <person name="van Deynze A."/>
            <person name="Ashrafi H."/>
            <person name="Hill T."/>
            <person name="Kim W.T."/>
            <person name="Pai H.S."/>
            <person name="Ahn H.K."/>
            <person name="Yeam I."/>
            <person name="Giovannoni J.J."/>
            <person name="Rose J.K."/>
            <person name="Sorensen I."/>
            <person name="Lee S.J."/>
            <person name="Kim R.W."/>
            <person name="Choi I.Y."/>
            <person name="Choi B.S."/>
            <person name="Lim J.S."/>
            <person name="Lee Y.H."/>
            <person name="Choi D."/>
        </authorList>
    </citation>
    <scope>NUCLEOTIDE SEQUENCE [LARGE SCALE GENOMIC DNA]</scope>
    <source>
        <strain evidence="2">cv. CM334</strain>
    </source>
</reference>
<organism evidence="1 2">
    <name type="scientific">Capsicum annuum</name>
    <name type="common">Capsicum pepper</name>
    <dbReference type="NCBI Taxonomy" id="4072"/>
    <lineage>
        <taxon>Eukaryota</taxon>
        <taxon>Viridiplantae</taxon>
        <taxon>Streptophyta</taxon>
        <taxon>Embryophyta</taxon>
        <taxon>Tracheophyta</taxon>
        <taxon>Spermatophyta</taxon>
        <taxon>Magnoliopsida</taxon>
        <taxon>eudicotyledons</taxon>
        <taxon>Gunneridae</taxon>
        <taxon>Pentapetalae</taxon>
        <taxon>asterids</taxon>
        <taxon>lamiids</taxon>
        <taxon>Solanales</taxon>
        <taxon>Solanaceae</taxon>
        <taxon>Solanoideae</taxon>
        <taxon>Capsiceae</taxon>
        <taxon>Capsicum</taxon>
    </lineage>
</organism>
<protein>
    <recommendedName>
        <fullName evidence="3">Deoxyhypusine hydroxylase</fullName>
    </recommendedName>
</protein>
<dbReference type="PANTHER" id="PTHR12697">
    <property type="entry name" value="PBS LYASE HEAT-LIKE PROTEIN"/>
    <property type="match status" value="1"/>
</dbReference>
<dbReference type="EMBL" id="AYRZ02000011">
    <property type="protein sequence ID" value="PHT68019.1"/>
    <property type="molecule type" value="Genomic_DNA"/>
</dbReference>
<proteinExistence type="predicted"/>
<sequence length="109" mass="12013">MNLSSNRVYRIWVLEKLLSPFLSVDSTAPASYSSAKNFRKVLLSEKNDMYERYAALFALRNNGEKEVIPAIIESLGSKSALLRHEVAYGSKSTNNVVMVVVQDGDGGQG</sequence>
<dbReference type="STRING" id="4072.A0A2G2YE94"/>
<dbReference type="AlphaFoldDB" id="A0A2G2YE94"/>
<accession>A0A2G2YE94</accession>
<comment type="caution">
    <text evidence="1">The sequence shown here is derived from an EMBL/GenBank/DDBJ whole genome shotgun (WGS) entry which is preliminary data.</text>
</comment>
<dbReference type="InterPro" id="IPR016024">
    <property type="entry name" value="ARM-type_fold"/>
</dbReference>
<evidence type="ECO:0008006" key="3">
    <source>
        <dbReference type="Google" id="ProtNLM"/>
    </source>
</evidence>
<keyword evidence="2" id="KW-1185">Reference proteome</keyword>
<dbReference type="PANTHER" id="PTHR12697:SF5">
    <property type="entry name" value="DEOXYHYPUSINE HYDROXYLASE"/>
    <property type="match status" value="1"/>
</dbReference>
<dbReference type="Gramene" id="PHT68019">
    <property type="protein sequence ID" value="PHT68019"/>
    <property type="gene ID" value="T459_27506"/>
</dbReference>
<evidence type="ECO:0000313" key="2">
    <source>
        <dbReference type="Proteomes" id="UP000222542"/>
    </source>
</evidence>
<dbReference type="Pfam" id="PF03130">
    <property type="entry name" value="HEAT_PBS"/>
    <property type="match status" value="1"/>
</dbReference>
<dbReference type="SUPFAM" id="SSF48371">
    <property type="entry name" value="ARM repeat"/>
    <property type="match status" value="1"/>
</dbReference>
<dbReference type="Proteomes" id="UP000222542">
    <property type="component" value="Unassembled WGS sequence"/>
</dbReference>
<reference evidence="1 2" key="2">
    <citation type="journal article" date="2017" name="Genome Biol.">
        <title>New reference genome sequences of hot pepper reveal the massive evolution of plant disease-resistance genes by retroduplication.</title>
        <authorList>
            <person name="Kim S."/>
            <person name="Park J."/>
            <person name="Yeom S.I."/>
            <person name="Kim Y.M."/>
            <person name="Seo E."/>
            <person name="Kim K.T."/>
            <person name="Kim M.S."/>
            <person name="Lee J.M."/>
            <person name="Cheong K."/>
            <person name="Shin H.S."/>
            <person name="Kim S.B."/>
            <person name="Han K."/>
            <person name="Lee J."/>
            <person name="Park M."/>
            <person name="Lee H.A."/>
            <person name="Lee H.Y."/>
            <person name="Lee Y."/>
            <person name="Oh S."/>
            <person name="Lee J.H."/>
            <person name="Choi E."/>
            <person name="Choi E."/>
            <person name="Lee S.E."/>
            <person name="Jeon J."/>
            <person name="Kim H."/>
            <person name="Choi G."/>
            <person name="Song H."/>
            <person name="Lee J."/>
            <person name="Lee S.C."/>
            <person name="Kwon J.K."/>
            <person name="Lee H.Y."/>
            <person name="Koo N."/>
            <person name="Hong Y."/>
            <person name="Kim R.W."/>
            <person name="Kang W.H."/>
            <person name="Huh J.H."/>
            <person name="Kang B.C."/>
            <person name="Yang T.J."/>
            <person name="Lee Y.H."/>
            <person name="Bennetzen J.L."/>
            <person name="Choi D."/>
        </authorList>
    </citation>
    <scope>NUCLEOTIDE SEQUENCE [LARGE SCALE GENOMIC DNA]</scope>
    <source>
        <strain evidence="2">cv. CM334</strain>
    </source>
</reference>
<dbReference type="InterPro" id="IPR004155">
    <property type="entry name" value="PBS_lyase_HEAT"/>
</dbReference>
<dbReference type="SMART" id="SM00567">
    <property type="entry name" value="EZ_HEAT"/>
    <property type="match status" value="1"/>
</dbReference>